<dbReference type="SUPFAM" id="SSF55785">
    <property type="entry name" value="PYP-like sensor domain (PAS domain)"/>
    <property type="match status" value="1"/>
</dbReference>
<gene>
    <name evidence="3" type="ORF">WOLCODRAFT_98608</name>
</gene>
<feature type="region of interest" description="Disordered" evidence="1">
    <location>
        <begin position="270"/>
        <end position="316"/>
    </location>
</feature>
<keyword evidence="4" id="KW-1185">Reference proteome</keyword>
<feature type="region of interest" description="Disordered" evidence="1">
    <location>
        <begin position="145"/>
        <end position="185"/>
    </location>
</feature>
<feature type="domain" description="PAS" evidence="2">
    <location>
        <begin position="13"/>
        <end position="68"/>
    </location>
</feature>
<reference evidence="3 4" key="1">
    <citation type="journal article" date="2012" name="Science">
        <title>The Paleozoic origin of enzymatic lignin decomposition reconstructed from 31 fungal genomes.</title>
        <authorList>
            <person name="Floudas D."/>
            <person name="Binder M."/>
            <person name="Riley R."/>
            <person name="Barry K."/>
            <person name="Blanchette R.A."/>
            <person name="Henrissat B."/>
            <person name="Martinez A.T."/>
            <person name="Otillar R."/>
            <person name="Spatafora J.W."/>
            <person name="Yadav J.S."/>
            <person name="Aerts A."/>
            <person name="Benoit I."/>
            <person name="Boyd A."/>
            <person name="Carlson A."/>
            <person name="Copeland A."/>
            <person name="Coutinho P.M."/>
            <person name="de Vries R.P."/>
            <person name="Ferreira P."/>
            <person name="Findley K."/>
            <person name="Foster B."/>
            <person name="Gaskell J."/>
            <person name="Glotzer D."/>
            <person name="Gorecki P."/>
            <person name="Heitman J."/>
            <person name="Hesse C."/>
            <person name="Hori C."/>
            <person name="Igarashi K."/>
            <person name="Jurgens J.A."/>
            <person name="Kallen N."/>
            <person name="Kersten P."/>
            <person name="Kohler A."/>
            <person name="Kuees U."/>
            <person name="Kumar T.K.A."/>
            <person name="Kuo A."/>
            <person name="LaButti K."/>
            <person name="Larrondo L.F."/>
            <person name="Lindquist E."/>
            <person name="Ling A."/>
            <person name="Lombard V."/>
            <person name="Lucas S."/>
            <person name="Lundell T."/>
            <person name="Martin R."/>
            <person name="McLaughlin D.J."/>
            <person name="Morgenstern I."/>
            <person name="Morin E."/>
            <person name="Murat C."/>
            <person name="Nagy L.G."/>
            <person name="Nolan M."/>
            <person name="Ohm R.A."/>
            <person name="Patyshakuliyeva A."/>
            <person name="Rokas A."/>
            <person name="Ruiz-Duenas F.J."/>
            <person name="Sabat G."/>
            <person name="Salamov A."/>
            <person name="Samejima M."/>
            <person name="Schmutz J."/>
            <person name="Slot J.C."/>
            <person name="St John F."/>
            <person name="Stenlid J."/>
            <person name="Sun H."/>
            <person name="Sun S."/>
            <person name="Syed K."/>
            <person name="Tsang A."/>
            <person name="Wiebenga A."/>
            <person name="Young D."/>
            <person name="Pisabarro A."/>
            <person name="Eastwood D.C."/>
            <person name="Martin F."/>
            <person name="Cullen D."/>
            <person name="Grigoriev I.V."/>
            <person name="Hibbett D.S."/>
        </authorList>
    </citation>
    <scope>NUCLEOTIDE SEQUENCE [LARGE SCALE GENOMIC DNA]</scope>
    <source>
        <strain evidence="3 4">MD-104</strain>
    </source>
</reference>
<dbReference type="InterPro" id="IPR000014">
    <property type="entry name" value="PAS"/>
</dbReference>
<name>A0A2H3JVT3_WOLCO</name>
<dbReference type="AlphaFoldDB" id="A0A2H3JVT3"/>
<dbReference type="STRING" id="742152.A0A2H3JVT3"/>
<dbReference type="OrthoDB" id="411251at2759"/>
<evidence type="ECO:0000313" key="4">
    <source>
        <dbReference type="Proteomes" id="UP000218811"/>
    </source>
</evidence>
<accession>A0A2H3JVT3</accession>
<dbReference type="InterPro" id="IPR013655">
    <property type="entry name" value="PAS_fold_3"/>
</dbReference>
<feature type="compositionally biased region" description="Low complexity" evidence="1">
    <location>
        <begin position="338"/>
        <end position="384"/>
    </location>
</feature>
<dbReference type="Gene3D" id="3.30.450.20">
    <property type="entry name" value="PAS domain"/>
    <property type="match status" value="1"/>
</dbReference>
<evidence type="ECO:0000256" key="1">
    <source>
        <dbReference type="SAM" id="MobiDB-lite"/>
    </source>
</evidence>
<feature type="region of interest" description="Disordered" evidence="1">
    <location>
        <begin position="337"/>
        <end position="400"/>
    </location>
</feature>
<evidence type="ECO:0000313" key="3">
    <source>
        <dbReference type="EMBL" id="PCH40267.1"/>
    </source>
</evidence>
<dbReference type="Pfam" id="PF08447">
    <property type="entry name" value="PAS_3"/>
    <property type="match status" value="1"/>
</dbReference>
<dbReference type="OMA" id="MHYSTIT"/>
<dbReference type="Proteomes" id="UP000218811">
    <property type="component" value="Unassembled WGS sequence"/>
</dbReference>
<dbReference type="CDD" id="cd00130">
    <property type="entry name" value="PAS"/>
    <property type="match status" value="1"/>
</dbReference>
<proteinExistence type="predicted"/>
<dbReference type="PROSITE" id="PS50112">
    <property type="entry name" value="PAS"/>
    <property type="match status" value="1"/>
</dbReference>
<protein>
    <recommendedName>
        <fullName evidence="2">PAS domain-containing protein</fullName>
    </recommendedName>
</protein>
<sequence>MDSSTPCVSFIGIVDFTENARWLYCSESVYDLLGFEPHELIGTPSLNLVHPDEFTQVKAMHYSTITQDRAAVLAYLRMRHKLPHRGYILCAISRTVCQNVLVGSVSFASPGPKAMHNASTAQEVRIITPYAKDFEFRRWNDPNPMPPCPIPSGLRNLPSPAATSDDSRPATPETEEGPPHFDPLPEQSVRTALILDRFSVNCPILYCSNDSLLSTTRVMGRSFFDFVMRKDEETVRSWIDVIKGWGVNERGQPSDGGFGFGKFSVCVEGRDSSMRSPEPVPARQRHNTGSTNREHHRSHKSSHSPTSTRAPRRGPNTGQELIVDAIFSAHSDGLMVILRPSSTGSGSPTTTRPSPTSTTASTSSRISPTSATAPTTTRPLPTITQPSPPTLIAPTPRSSK</sequence>
<evidence type="ECO:0000259" key="2">
    <source>
        <dbReference type="PROSITE" id="PS50112"/>
    </source>
</evidence>
<dbReference type="InterPro" id="IPR035965">
    <property type="entry name" value="PAS-like_dom_sf"/>
</dbReference>
<dbReference type="EMBL" id="KB468053">
    <property type="protein sequence ID" value="PCH40267.1"/>
    <property type="molecule type" value="Genomic_DNA"/>
</dbReference>
<organism evidence="3 4">
    <name type="scientific">Wolfiporia cocos (strain MD-104)</name>
    <name type="common">Brown rot fungus</name>
    <dbReference type="NCBI Taxonomy" id="742152"/>
    <lineage>
        <taxon>Eukaryota</taxon>
        <taxon>Fungi</taxon>
        <taxon>Dikarya</taxon>
        <taxon>Basidiomycota</taxon>
        <taxon>Agaricomycotina</taxon>
        <taxon>Agaricomycetes</taxon>
        <taxon>Polyporales</taxon>
        <taxon>Phaeolaceae</taxon>
        <taxon>Wolfiporia</taxon>
    </lineage>
</organism>